<feature type="region of interest" description="Disordered" evidence="1">
    <location>
        <begin position="119"/>
        <end position="138"/>
    </location>
</feature>
<organism evidence="2">
    <name type="scientific">Culex pipiens</name>
    <name type="common">House mosquito</name>
    <dbReference type="NCBI Taxonomy" id="7175"/>
    <lineage>
        <taxon>Eukaryota</taxon>
        <taxon>Metazoa</taxon>
        <taxon>Ecdysozoa</taxon>
        <taxon>Arthropoda</taxon>
        <taxon>Hexapoda</taxon>
        <taxon>Insecta</taxon>
        <taxon>Pterygota</taxon>
        <taxon>Neoptera</taxon>
        <taxon>Endopterygota</taxon>
        <taxon>Diptera</taxon>
        <taxon>Nematocera</taxon>
        <taxon>Culicoidea</taxon>
        <taxon>Culicidae</taxon>
        <taxon>Culicinae</taxon>
        <taxon>Culicini</taxon>
        <taxon>Culex</taxon>
        <taxon>Culex</taxon>
    </lineage>
</organism>
<sequence length="138" mass="14740">MISVEKKPSVSRRWPNRVAGWTVARLLNPERSEALSDDVQRVLELVCFLVPQAVQGGQLQAHPEQVAHEMDGGTAVNLRRQAAPGRAGFRPTAAAATEPAGPVWQSGRRLAHMARGVPPVDPAGHLHDRGGPVAPAQS</sequence>
<accession>A0A8D7ZZQ2</accession>
<reference evidence="2" key="1">
    <citation type="submission" date="2021-05" db="EMBL/GenBank/DDBJ databases">
        <authorList>
            <person name="Alioto T."/>
            <person name="Alioto T."/>
            <person name="Gomez Garrido J."/>
        </authorList>
    </citation>
    <scope>NUCLEOTIDE SEQUENCE</scope>
</reference>
<dbReference type="EMBL" id="HBUE01009325">
    <property type="protein sequence ID" value="CAG6447534.1"/>
    <property type="molecule type" value="Transcribed_RNA"/>
</dbReference>
<name>A0A8D7ZZQ2_CULPI</name>
<protein>
    <submittedName>
        <fullName evidence="2">(northern house mosquito) hypothetical protein</fullName>
    </submittedName>
</protein>
<proteinExistence type="predicted"/>
<feature type="compositionally biased region" description="Low complexity" evidence="1">
    <location>
        <begin position="91"/>
        <end position="100"/>
    </location>
</feature>
<feature type="region of interest" description="Disordered" evidence="1">
    <location>
        <begin position="83"/>
        <end position="103"/>
    </location>
</feature>
<dbReference type="AlphaFoldDB" id="A0A8D7ZZQ2"/>
<evidence type="ECO:0000256" key="1">
    <source>
        <dbReference type="SAM" id="MobiDB-lite"/>
    </source>
</evidence>
<evidence type="ECO:0000313" key="2">
    <source>
        <dbReference type="EMBL" id="CAG6447534.1"/>
    </source>
</evidence>